<accession>A0A0E4CT19</accession>
<dbReference type="PANTHER" id="PTHR40056:SF1">
    <property type="entry name" value="DUF1836 DOMAIN-CONTAINING PROTEIN"/>
    <property type="match status" value="1"/>
</dbReference>
<dbReference type="AlphaFoldDB" id="A0A0E4CT19"/>
<dbReference type="EMBL" id="CTEN01000003">
    <property type="protein sequence ID" value="CQR25201.1"/>
    <property type="molecule type" value="Genomic_DNA"/>
</dbReference>
<name>A0A0E4CT19_9STRE</name>
<organism evidence="1 2">
    <name type="scientific">Streptococcus varani</name>
    <dbReference type="NCBI Taxonomy" id="1608583"/>
    <lineage>
        <taxon>Bacteria</taxon>
        <taxon>Bacillati</taxon>
        <taxon>Bacillota</taxon>
        <taxon>Bacilli</taxon>
        <taxon>Lactobacillales</taxon>
        <taxon>Streptococcaceae</taxon>
        <taxon>Streptococcus</taxon>
    </lineage>
</organism>
<gene>
    <name evidence="1" type="ORF">BN1356_01545</name>
</gene>
<dbReference type="RefSeq" id="WP_093650770.1">
    <property type="nucleotide sequence ID" value="NZ_CTEN01000003.1"/>
</dbReference>
<protein>
    <submittedName>
        <fullName evidence="1">BS_ykrK family protein</fullName>
    </submittedName>
</protein>
<dbReference type="PANTHER" id="PTHR40056">
    <property type="entry name" value="HYPOTHETICAL CYTOSOLIC PROTEIN"/>
    <property type="match status" value="1"/>
</dbReference>
<dbReference type="Pfam" id="PF08876">
    <property type="entry name" value="DUF1836"/>
    <property type="match status" value="1"/>
</dbReference>
<dbReference type="Proteomes" id="UP000198604">
    <property type="component" value="Unassembled WGS sequence"/>
</dbReference>
<evidence type="ECO:0000313" key="1">
    <source>
        <dbReference type="EMBL" id="CQR25201.1"/>
    </source>
</evidence>
<dbReference type="OrthoDB" id="3191472at2"/>
<proteinExistence type="predicted"/>
<reference evidence="2" key="1">
    <citation type="submission" date="2015-03" db="EMBL/GenBank/DDBJ databases">
        <authorList>
            <person name="Urmite Genomes"/>
        </authorList>
    </citation>
    <scope>NUCLEOTIDE SEQUENCE [LARGE SCALE GENOMIC DNA]</scope>
    <source>
        <strain evidence="2">FF10</strain>
    </source>
</reference>
<evidence type="ECO:0000313" key="2">
    <source>
        <dbReference type="Proteomes" id="UP000198604"/>
    </source>
</evidence>
<sequence length="145" mass="16826">MIMSLSKWNELPSLDLYLDQVLLYVNQETETFLSKNEKPLTASMINNYVKNGFLPKPEKKKYGRIQLARLIVLSICKTVFSISDIAQMIDVHYKDRNSQLLYDTFVDCLEGKSQPNTPELISKACQTILVYKEAMELIEQLREEK</sequence>
<dbReference type="STRING" id="1608583.BN1356_01545"/>
<keyword evidence="2" id="KW-1185">Reference proteome</keyword>
<dbReference type="InterPro" id="IPR014975">
    <property type="entry name" value="DUF1836"/>
</dbReference>